<feature type="domain" description="Spore protein YkvP/CgeB glycosyl transferase-like" evidence="1">
    <location>
        <begin position="205"/>
        <end position="344"/>
    </location>
</feature>
<name>A0A6V6YYQ7_9FLAO</name>
<evidence type="ECO:0000313" key="2">
    <source>
        <dbReference type="EMBL" id="CAD0004613.1"/>
    </source>
</evidence>
<protein>
    <recommendedName>
        <fullName evidence="1">Spore protein YkvP/CgeB glycosyl transferase-like domain-containing protein</fullName>
    </recommendedName>
</protein>
<reference evidence="2 3" key="1">
    <citation type="submission" date="2020-06" db="EMBL/GenBank/DDBJ databases">
        <authorList>
            <person name="Criscuolo A."/>
        </authorList>
    </citation>
    <scope>NUCLEOTIDE SEQUENCE [LARGE SCALE GENOMIC DNA]</scope>
    <source>
        <strain evidence="3">CIP 111411</strain>
    </source>
</reference>
<dbReference type="InterPro" id="IPR055259">
    <property type="entry name" value="YkvP/CgeB_Glyco_trans-like"/>
</dbReference>
<gene>
    <name evidence="2" type="ORF">FLAT13_02375</name>
</gene>
<dbReference type="Pfam" id="PF13524">
    <property type="entry name" value="Glyco_trans_1_2"/>
    <property type="match status" value="1"/>
</dbReference>
<dbReference type="AlphaFoldDB" id="A0A6V6YYQ7"/>
<accession>A0A6V6YYQ7</accession>
<dbReference type="Proteomes" id="UP000530060">
    <property type="component" value="Unassembled WGS sequence"/>
</dbReference>
<dbReference type="RefSeq" id="WP_180909032.1">
    <property type="nucleotide sequence ID" value="NZ_CAIJDP010000068.1"/>
</dbReference>
<sequence length="351" mass="40632">MEVSRLRILSIGGFSGYGESNTCLHRTWALEELGEVDRIDTTKHYTIYLRIINSLFQKGFNLRFPDFSSVNKKIIALASQKYYDIIWIDKGIFINSSTLKKIKAINPKIKIVGYSPDDMSQRHNQSFNFIESLPSYDHYITTKSYIVEKLKKMGVKNVLFTDNAYEDKFHFPRKLNDIEKEKLGGDVGFIGAWEGERANTILFLAKNGINIRVWGGGEWNQYKNIFPNLQIEDKGLFSDDYSKALSSFKISLCFLRKMNFDLQTTRTMEIPACKGFLMAERTSEHSRLFTEGIEADFFSSDKELLEKCLFYLKNENKRLELVESGYRRCITSGYSNKSRIKLIVQEVITKS</sequence>
<organism evidence="2 3">
    <name type="scientific">Flavobacterium salmonis</name>
    <dbReference type="NCBI Taxonomy" id="2654844"/>
    <lineage>
        <taxon>Bacteria</taxon>
        <taxon>Pseudomonadati</taxon>
        <taxon>Bacteroidota</taxon>
        <taxon>Flavobacteriia</taxon>
        <taxon>Flavobacteriales</taxon>
        <taxon>Flavobacteriaceae</taxon>
        <taxon>Flavobacterium</taxon>
    </lineage>
</organism>
<evidence type="ECO:0000259" key="1">
    <source>
        <dbReference type="Pfam" id="PF13524"/>
    </source>
</evidence>
<comment type="caution">
    <text evidence="2">The sequence shown here is derived from an EMBL/GenBank/DDBJ whole genome shotgun (WGS) entry which is preliminary data.</text>
</comment>
<keyword evidence="3" id="KW-1185">Reference proteome</keyword>
<evidence type="ECO:0000313" key="3">
    <source>
        <dbReference type="Proteomes" id="UP000530060"/>
    </source>
</evidence>
<dbReference type="EMBL" id="CAIJDP010000068">
    <property type="protein sequence ID" value="CAD0004613.1"/>
    <property type="molecule type" value="Genomic_DNA"/>
</dbReference>
<proteinExistence type="predicted"/>